<dbReference type="Proteomes" id="UP000617355">
    <property type="component" value="Unassembled WGS sequence"/>
</dbReference>
<reference evidence="3" key="1">
    <citation type="journal article" date="2019" name="Int. J. Syst. Evol. Microbiol.">
        <title>The Global Catalogue of Microorganisms (GCM) 10K type strain sequencing project: providing services to taxonomists for standard genome sequencing and annotation.</title>
        <authorList>
            <consortium name="The Broad Institute Genomics Platform"/>
            <consortium name="The Broad Institute Genome Sequencing Center for Infectious Disease"/>
            <person name="Wu L."/>
            <person name="Ma J."/>
        </authorList>
    </citation>
    <scope>NUCLEOTIDE SEQUENCE [LARGE SCALE GENOMIC DNA]</scope>
    <source>
        <strain evidence="3">CGMCC 1.12922</strain>
    </source>
</reference>
<protein>
    <submittedName>
        <fullName evidence="2">Heavy metal transport/detoxification protein</fullName>
    </submittedName>
</protein>
<dbReference type="CDD" id="cd00371">
    <property type="entry name" value="HMA"/>
    <property type="match status" value="1"/>
</dbReference>
<gene>
    <name evidence="2" type="ORF">GCM10011358_01130</name>
</gene>
<dbReference type="InterPro" id="IPR006121">
    <property type="entry name" value="HMA_dom"/>
</dbReference>
<dbReference type="InterPro" id="IPR036163">
    <property type="entry name" value="HMA_dom_sf"/>
</dbReference>
<dbReference type="Gene3D" id="3.30.70.100">
    <property type="match status" value="1"/>
</dbReference>
<accession>A0ABQ1Q9N3</accession>
<dbReference type="SUPFAM" id="SSF55008">
    <property type="entry name" value="HMA, heavy metal-associated domain"/>
    <property type="match status" value="1"/>
</dbReference>
<dbReference type="RefSeq" id="WP_188525667.1">
    <property type="nucleotide sequence ID" value="NZ_BMGI01000001.1"/>
</dbReference>
<dbReference type="Pfam" id="PF00403">
    <property type="entry name" value="HMA"/>
    <property type="match status" value="1"/>
</dbReference>
<evidence type="ECO:0000259" key="1">
    <source>
        <dbReference type="PROSITE" id="PS50846"/>
    </source>
</evidence>
<proteinExistence type="predicted"/>
<name>A0ABQ1Q9N3_9RHOB</name>
<evidence type="ECO:0000313" key="3">
    <source>
        <dbReference type="Proteomes" id="UP000617355"/>
    </source>
</evidence>
<organism evidence="2 3">
    <name type="scientific">Sinisalibacter lacisalsi</name>
    <dbReference type="NCBI Taxonomy" id="1526570"/>
    <lineage>
        <taxon>Bacteria</taxon>
        <taxon>Pseudomonadati</taxon>
        <taxon>Pseudomonadota</taxon>
        <taxon>Alphaproteobacteria</taxon>
        <taxon>Rhodobacterales</taxon>
        <taxon>Roseobacteraceae</taxon>
        <taxon>Sinisalibacter</taxon>
    </lineage>
</organism>
<dbReference type="PROSITE" id="PS50846">
    <property type="entry name" value="HMA_2"/>
    <property type="match status" value="1"/>
</dbReference>
<evidence type="ECO:0000313" key="2">
    <source>
        <dbReference type="EMBL" id="GGD20339.1"/>
    </source>
</evidence>
<feature type="domain" description="HMA" evidence="1">
    <location>
        <begin position="1"/>
        <end position="63"/>
    </location>
</feature>
<sequence length="66" mass="6889">MSRFSVPEMSCGHCKASIEGALLDADPGADVSFDMEAREVEVDAVLDESEIIAAIKTAGFEANALG</sequence>
<keyword evidence="3" id="KW-1185">Reference proteome</keyword>
<dbReference type="EMBL" id="BMGI01000001">
    <property type="protein sequence ID" value="GGD20339.1"/>
    <property type="molecule type" value="Genomic_DNA"/>
</dbReference>
<comment type="caution">
    <text evidence="2">The sequence shown here is derived from an EMBL/GenBank/DDBJ whole genome shotgun (WGS) entry which is preliminary data.</text>
</comment>